<evidence type="ECO:0000313" key="2">
    <source>
        <dbReference type="EMBL" id="SDP45842.1"/>
    </source>
</evidence>
<accession>A0A1H0SVL5</accession>
<name>A0A1H0SVL5_9HYPH</name>
<evidence type="ECO:0000256" key="1">
    <source>
        <dbReference type="SAM" id="MobiDB-lite"/>
    </source>
</evidence>
<gene>
    <name evidence="2" type="ORF">SAMN04488061_3061</name>
</gene>
<dbReference type="Proteomes" id="UP000198795">
    <property type="component" value="Unassembled WGS sequence"/>
</dbReference>
<dbReference type="Pfam" id="PF11836">
    <property type="entry name" value="Phage_TAC_11"/>
    <property type="match status" value="1"/>
</dbReference>
<proteinExistence type="predicted"/>
<dbReference type="RefSeq" id="WP_090229927.1">
    <property type="nucleotide sequence ID" value="NZ_FNJC01000004.1"/>
</dbReference>
<feature type="region of interest" description="Disordered" evidence="1">
    <location>
        <begin position="101"/>
        <end position="130"/>
    </location>
</feature>
<sequence length="130" mass="13434">MANRHRGEIEAQLDGKAFTLCLTLGALAELEAVFGHDDMVGLASRFERGRISARDAQRVIGAGLRGVGYDISDAVVASMQAEGGAAGFVDIVARLLSVTFGGSEGTSSSGEPEPQREAEGIAGVPFPGTR</sequence>
<protein>
    <submittedName>
        <fullName evidence="2">Phage tail tube protein, GTA-gp10</fullName>
    </submittedName>
</protein>
<dbReference type="InterPro" id="IPR021791">
    <property type="entry name" value="Phage_TAC_11"/>
</dbReference>
<organism evidence="2 3">
    <name type="scientific">Filomicrobium insigne</name>
    <dbReference type="NCBI Taxonomy" id="418854"/>
    <lineage>
        <taxon>Bacteria</taxon>
        <taxon>Pseudomonadati</taxon>
        <taxon>Pseudomonadota</taxon>
        <taxon>Alphaproteobacteria</taxon>
        <taxon>Hyphomicrobiales</taxon>
        <taxon>Hyphomicrobiaceae</taxon>
        <taxon>Filomicrobium</taxon>
    </lineage>
</organism>
<comment type="caution">
    <text evidence="2">The sequence shown here is derived from an EMBL/GenBank/DDBJ whole genome shotgun (WGS) entry which is preliminary data.</text>
</comment>
<keyword evidence="3" id="KW-1185">Reference proteome</keyword>
<dbReference type="EMBL" id="FNJC01000004">
    <property type="protein sequence ID" value="SDP45842.1"/>
    <property type="molecule type" value="Genomic_DNA"/>
</dbReference>
<evidence type="ECO:0000313" key="3">
    <source>
        <dbReference type="Proteomes" id="UP000198795"/>
    </source>
</evidence>
<reference evidence="2 3" key="1">
    <citation type="submission" date="2016-10" db="EMBL/GenBank/DDBJ databases">
        <authorList>
            <person name="Varghese N."/>
            <person name="Submissions S."/>
        </authorList>
    </citation>
    <scope>NUCLEOTIDE SEQUENCE [LARGE SCALE GENOMIC DNA]</scope>
    <source>
        <strain evidence="2 3">CGMCC 1.6497</strain>
    </source>
</reference>